<keyword evidence="1" id="KW-0812">Transmembrane</keyword>
<sequence length="910" mass="100559">MSCKRRGLDSGEATEVELASPSCGRRLSVLGAAGAAGAAMVAPAAALESAEDLASGLDRPTRLPVPFHREPDNEMDLLRRSLANTPRAQWPKAYLLGVLRHYSMDADTRGYMLISDELHSSASGGAKKSQWARLRTVIKVTKVRPAYGRLQFLANAIKLTKYSGNAPSSCAEAVQKIGEAWREQRKDHPFDDTIYLVLLSPDDPDDYIALGGRRLYWLDDDVMTKEYPNGLLHAIEYFDFNYSPAPDGREERRSMRGAVLSYYHFRVTRQNRIYADGGDLADVWPLPFRVRSRSQVEAFRLCALLNELRELLHPGTTAAVEHAAGLAQRTHDLRIITEETLHLHLKLAKQHARDVRLLDADGQPHALRTPLNGPPPYGIQYQIGTGTTAYLYMLWYLGCGFLAAFLVSLPILFFNSTGGRLTFAGLTSMLGAYGENLLSINNVRPYDRTLIYPIFDTLILAILGITFVAVHRTAERIEEAVDEGAATAEDFTIFISEPPPNLGAGELASAQHAVRTYTEFFEGLAKRAKQPPRARTQKRALFSLFQKPLPMVEVGGGMPTTQATWEPEDSSVSESTGIPKDCSVSEVVLIKNTRYLQLRKKLNEARSVIHTCLANEHWYDGSQMVSQTRIAALRAATKKAKEAFTAAETEIEREIQIQRSVKVSAVFVSFNTVATCEKVLAELHADCGGLRNVWPLSRLIGSPPNFVYKSQDAKKTRVTWHLRAQKAHCPDDYMWPNLFTVSTTRQMFVYLGVVASSLCVVSCTAFVIYLRGIWALPPAYQGTFTHLDQLCDDPSFVTTAPPEEVHLRCGLEAASTRFLTDLVAGMATIRSADQGYIGLMPNDEASAIYQAELLRLTSCTAADSALPASLSRQAEEDSSFIVSDPKRNHSTLLPECAFLNTTMVDGGGGR</sequence>
<dbReference type="GO" id="GO:0005886">
    <property type="term" value="C:plasma membrane"/>
    <property type="evidence" value="ECO:0007669"/>
    <property type="project" value="TreeGrafter"/>
</dbReference>
<feature type="transmembrane region" description="Helical" evidence="1">
    <location>
        <begin position="748"/>
        <end position="770"/>
    </location>
</feature>
<feature type="non-terminal residue" evidence="2">
    <location>
        <position position="910"/>
    </location>
</feature>
<keyword evidence="1" id="KW-0472">Membrane</keyword>
<feature type="transmembrane region" description="Helical" evidence="1">
    <location>
        <begin position="389"/>
        <end position="414"/>
    </location>
</feature>
<keyword evidence="3" id="KW-1185">Reference proteome</keyword>
<evidence type="ECO:0000313" key="2">
    <source>
        <dbReference type="EMBL" id="KOO32717.1"/>
    </source>
</evidence>
<dbReference type="InterPro" id="IPR045122">
    <property type="entry name" value="Csc1-like"/>
</dbReference>
<name>A0A0M0K289_9EUKA</name>
<dbReference type="GO" id="GO:0005227">
    <property type="term" value="F:calcium-activated cation channel activity"/>
    <property type="evidence" value="ECO:0007669"/>
    <property type="project" value="InterPro"/>
</dbReference>
<reference evidence="3" key="1">
    <citation type="journal article" date="2015" name="PLoS Genet.">
        <title>Genome Sequence and Transcriptome Analyses of Chrysochromulina tobin: Metabolic Tools for Enhanced Algal Fitness in the Prominent Order Prymnesiales (Haptophyceae).</title>
        <authorList>
            <person name="Hovde B.T."/>
            <person name="Deodato C.R."/>
            <person name="Hunsperger H.M."/>
            <person name="Ryken S.A."/>
            <person name="Yost W."/>
            <person name="Jha R.K."/>
            <person name="Patterson J."/>
            <person name="Monnat R.J. Jr."/>
            <person name="Barlow S.B."/>
            <person name="Starkenburg S.R."/>
            <person name="Cattolico R.A."/>
        </authorList>
    </citation>
    <scope>NUCLEOTIDE SEQUENCE</scope>
    <source>
        <strain evidence="3">CCMP291</strain>
    </source>
</reference>
<evidence type="ECO:0000313" key="3">
    <source>
        <dbReference type="Proteomes" id="UP000037460"/>
    </source>
</evidence>
<protein>
    <submittedName>
        <fullName evidence="2">Uncharacterized protein</fullName>
    </submittedName>
</protein>
<comment type="caution">
    <text evidence="2">The sequence shown here is derived from an EMBL/GenBank/DDBJ whole genome shotgun (WGS) entry which is preliminary data.</text>
</comment>
<organism evidence="2 3">
    <name type="scientific">Chrysochromulina tobinii</name>
    <dbReference type="NCBI Taxonomy" id="1460289"/>
    <lineage>
        <taxon>Eukaryota</taxon>
        <taxon>Haptista</taxon>
        <taxon>Haptophyta</taxon>
        <taxon>Prymnesiophyceae</taxon>
        <taxon>Prymnesiales</taxon>
        <taxon>Chrysochromulinaceae</taxon>
        <taxon>Chrysochromulina</taxon>
    </lineage>
</organism>
<feature type="transmembrane region" description="Helical" evidence="1">
    <location>
        <begin position="450"/>
        <end position="470"/>
    </location>
</feature>
<keyword evidence="1" id="KW-1133">Transmembrane helix</keyword>
<proteinExistence type="predicted"/>
<dbReference type="PANTHER" id="PTHR13018">
    <property type="entry name" value="PROBABLE MEMBRANE PROTEIN DUF221-RELATED"/>
    <property type="match status" value="1"/>
</dbReference>
<dbReference type="EMBL" id="JWZX01001700">
    <property type="protein sequence ID" value="KOO32717.1"/>
    <property type="molecule type" value="Genomic_DNA"/>
</dbReference>
<evidence type="ECO:0000256" key="1">
    <source>
        <dbReference type="SAM" id="Phobius"/>
    </source>
</evidence>
<dbReference type="Proteomes" id="UP000037460">
    <property type="component" value="Unassembled WGS sequence"/>
</dbReference>
<gene>
    <name evidence="2" type="ORF">Ctob_010434</name>
</gene>
<accession>A0A0M0K289</accession>
<dbReference type="AlphaFoldDB" id="A0A0M0K289"/>